<proteinExistence type="predicted"/>
<evidence type="ECO:0000259" key="1">
    <source>
        <dbReference type="Pfam" id="PF01323"/>
    </source>
</evidence>
<dbReference type="Pfam" id="PF01323">
    <property type="entry name" value="DSBA"/>
    <property type="match status" value="1"/>
</dbReference>
<dbReference type="SUPFAM" id="SSF52833">
    <property type="entry name" value="Thioredoxin-like"/>
    <property type="match status" value="1"/>
</dbReference>
<gene>
    <name evidence="2" type="ORF">ACFQDL_19230</name>
</gene>
<sequence length="78" mass="8944">MGQQIDYYLSSISPFTYLGHARLLQTAADAGANIRYLPIRLGPVFTASGAKPLNERPQPRRDYRLVELERWSKKRARP</sequence>
<feature type="domain" description="DSBA-like thioredoxin" evidence="1">
    <location>
        <begin position="4"/>
        <end position="73"/>
    </location>
</feature>
<dbReference type="InterPro" id="IPR036249">
    <property type="entry name" value="Thioredoxin-like_sf"/>
</dbReference>
<name>A0ABW2A3F0_9GAMM</name>
<evidence type="ECO:0000313" key="2">
    <source>
        <dbReference type="EMBL" id="MFC6671957.1"/>
    </source>
</evidence>
<keyword evidence="3" id="KW-1185">Reference proteome</keyword>
<dbReference type="EMBL" id="JBHSWE010000001">
    <property type="protein sequence ID" value="MFC6671957.1"/>
    <property type="molecule type" value="Genomic_DNA"/>
</dbReference>
<organism evidence="2 3">
    <name type="scientific">Marinobacterium aestuariivivens</name>
    <dbReference type="NCBI Taxonomy" id="1698799"/>
    <lineage>
        <taxon>Bacteria</taxon>
        <taxon>Pseudomonadati</taxon>
        <taxon>Pseudomonadota</taxon>
        <taxon>Gammaproteobacteria</taxon>
        <taxon>Oceanospirillales</taxon>
        <taxon>Oceanospirillaceae</taxon>
        <taxon>Marinobacterium</taxon>
    </lineage>
</organism>
<reference evidence="3" key="1">
    <citation type="journal article" date="2019" name="Int. J. Syst. Evol. Microbiol.">
        <title>The Global Catalogue of Microorganisms (GCM) 10K type strain sequencing project: providing services to taxonomists for standard genome sequencing and annotation.</title>
        <authorList>
            <consortium name="The Broad Institute Genomics Platform"/>
            <consortium name="The Broad Institute Genome Sequencing Center for Infectious Disease"/>
            <person name="Wu L."/>
            <person name="Ma J."/>
        </authorList>
    </citation>
    <scope>NUCLEOTIDE SEQUENCE [LARGE SCALE GENOMIC DNA]</scope>
    <source>
        <strain evidence="3">NBRC 111756</strain>
    </source>
</reference>
<dbReference type="RefSeq" id="WP_379913191.1">
    <property type="nucleotide sequence ID" value="NZ_JBHSWE010000001.1"/>
</dbReference>
<evidence type="ECO:0000313" key="3">
    <source>
        <dbReference type="Proteomes" id="UP001596422"/>
    </source>
</evidence>
<dbReference type="Proteomes" id="UP001596422">
    <property type="component" value="Unassembled WGS sequence"/>
</dbReference>
<comment type="caution">
    <text evidence="2">The sequence shown here is derived from an EMBL/GenBank/DDBJ whole genome shotgun (WGS) entry which is preliminary data.</text>
</comment>
<dbReference type="Gene3D" id="3.40.30.10">
    <property type="entry name" value="Glutaredoxin"/>
    <property type="match status" value="1"/>
</dbReference>
<dbReference type="InterPro" id="IPR001853">
    <property type="entry name" value="DSBA-like_thioredoxin_dom"/>
</dbReference>
<accession>A0ABW2A3F0</accession>
<protein>
    <submittedName>
        <fullName evidence="2">DsbA family protein</fullName>
    </submittedName>
</protein>